<evidence type="ECO:0000256" key="8">
    <source>
        <dbReference type="SAM" id="Phobius"/>
    </source>
</evidence>
<sequence length="363" mass="41591">MQEQPIPEGLKISPFLVFFMIMSMQVGIGVLGYQRLIAEDAGNDSWISVLIAGGSLHIIIWIIYKICETVDGDLVTAHKYIAGNIVGKILSSVFIPYYFVLSLTVLRSYLEVIQVWMFPTMSTFWFSLAYMLLCIYIVYGGFRTVVGIAFFGIVLPSYLFPIFGYSFQFADFRHLLPIWNHTLKDILLGSYHMSLTFIGFETVLFFYPFIKNPQKSKKWAHFAILATTIIYTSIMIMTISFFSDNQLAKSIWASLTIWKIVEMPFVERFEYIGIATWSLVILPNICIAIWISSRVLKRTFNLNQKKGVIIIAIATLIIINFINSREEVGLLNDITGKMGFIFSFVYIPLLLVMVLIVKKVKKR</sequence>
<organism evidence="9 10">
    <name type="scientific">Cytobacillus mangrovibacter</name>
    <dbReference type="NCBI Taxonomy" id="3299024"/>
    <lineage>
        <taxon>Bacteria</taxon>
        <taxon>Bacillati</taxon>
        <taxon>Bacillota</taxon>
        <taxon>Bacilli</taxon>
        <taxon>Bacillales</taxon>
        <taxon>Bacillaceae</taxon>
        <taxon>Cytobacillus</taxon>
    </lineage>
</organism>
<feature type="transmembrane region" description="Helical" evidence="8">
    <location>
        <begin position="334"/>
        <end position="357"/>
    </location>
</feature>
<evidence type="ECO:0000313" key="10">
    <source>
        <dbReference type="Proteomes" id="UP001601058"/>
    </source>
</evidence>
<evidence type="ECO:0000256" key="3">
    <source>
        <dbReference type="ARBA" id="ARBA00022448"/>
    </source>
</evidence>
<keyword evidence="7 8" id="KW-0472">Membrane</keyword>
<protein>
    <submittedName>
        <fullName evidence="9">GerAB/ArcD/ProY family transporter</fullName>
    </submittedName>
</protein>
<dbReference type="NCBIfam" id="TIGR00912">
    <property type="entry name" value="2A0309"/>
    <property type="match status" value="1"/>
</dbReference>
<evidence type="ECO:0000256" key="7">
    <source>
        <dbReference type="ARBA" id="ARBA00023136"/>
    </source>
</evidence>
<keyword evidence="6 8" id="KW-1133">Transmembrane helix</keyword>
<proteinExistence type="inferred from homology"/>
<dbReference type="Pfam" id="PF03845">
    <property type="entry name" value="Spore_permease"/>
    <property type="match status" value="1"/>
</dbReference>
<comment type="similarity">
    <text evidence="2">Belongs to the amino acid-polyamine-organocation (APC) superfamily. Spore germination protein (SGP) (TC 2.A.3.9) family.</text>
</comment>
<keyword evidence="10" id="KW-1185">Reference proteome</keyword>
<reference evidence="9 10" key="1">
    <citation type="submission" date="2024-08" db="EMBL/GenBank/DDBJ databases">
        <title>Two novel Cytobacillus novel species.</title>
        <authorList>
            <person name="Liu G."/>
        </authorList>
    </citation>
    <scope>NUCLEOTIDE SEQUENCE [LARGE SCALE GENOMIC DNA]</scope>
    <source>
        <strain evidence="9 10">FJAT-53684</strain>
    </source>
</reference>
<name>A0ABW6JZ42_9BACI</name>
<feature type="transmembrane region" description="Helical" evidence="8">
    <location>
        <begin position="12"/>
        <end position="33"/>
    </location>
</feature>
<feature type="transmembrane region" description="Helical" evidence="8">
    <location>
        <begin position="186"/>
        <end position="207"/>
    </location>
</feature>
<gene>
    <name evidence="9" type="ORF">ACFYKT_09845</name>
</gene>
<evidence type="ECO:0000313" key="9">
    <source>
        <dbReference type="EMBL" id="MFE8696637.1"/>
    </source>
</evidence>
<dbReference type="Gene3D" id="1.20.1740.10">
    <property type="entry name" value="Amino acid/polyamine transporter I"/>
    <property type="match status" value="1"/>
</dbReference>
<feature type="transmembrane region" description="Helical" evidence="8">
    <location>
        <begin position="116"/>
        <end position="138"/>
    </location>
</feature>
<accession>A0ABW6JZ42</accession>
<keyword evidence="3" id="KW-0813">Transport</keyword>
<dbReference type="PANTHER" id="PTHR34975">
    <property type="entry name" value="SPORE GERMINATION PROTEIN A2"/>
    <property type="match status" value="1"/>
</dbReference>
<evidence type="ECO:0000256" key="1">
    <source>
        <dbReference type="ARBA" id="ARBA00004141"/>
    </source>
</evidence>
<keyword evidence="5 8" id="KW-0812">Transmembrane</keyword>
<feature type="transmembrane region" description="Helical" evidence="8">
    <location>
        <begin position="45"/>
        <end position="64"/>
    </location>
</feature>
<dbReference type="PANTHER" id="PTHR34975:SF2">
    <property type="entry name" value="SPORE GERMINATION PROTEIN A2"/>
    <property type="match status" value="1"/>
</dbReference>
<feature type="transmembrane region" description="Helical" evidence="8">
    <location>
        <begin position="85"/>
        <end position="110"/>
    </location>
</feature>
<dbReference type="InterPro" id="IPR004761">
    <property type="entry name" value="Spore_GerAB"/>
</dbReference>
<feature type="transmembrane region" description="Helical" evidence="8">
    <location>
        <begin position="145"/>
        <end position="166"/>
    </location>
</feature>
<dbReference type="Proteomes" id="UP001601058">
    <property type="component" value="Unassembled WGS sequence"/>
</dbReference>
<dbReference type="EMBL" id="JBIACJ010000004">
    <property type="protein sequence ID" value="MFE8696637.1"/>
    <property type="molecule type" value="Genomic_DNA"/>
</dbReference>
<evidence type="ECO:0000256" key="6">
    <source>
        <dbReference type="ARBA" id="ARBA00022989"/>
    </source>
</evidence>
<feature type="transmembrane region" description="Helical" evidence="8">
    <location>
        <begin position="305"/>
        <end position="322"/>
    </location>
</feature>
<evidence type="ECO:0000256" key="4">
    <source>
        <dbReference type="ARBA" id="ARBA00022544"/>
    </source>
</evidence>
<evidence type="ECO:0000256" key="2">
    <source>
        <dbReference type="ARBA" id="ARBA00007998"/>
    </source>
</evidence>
<comment type="caution">
    <text evidence="9">The sequence shown here is derived from an EMBL/GenBank/DDBJ whole genome shotgun (WGS) entry which is preliminary data.</text>
</comment>
<feature type="transmembrane region" description="Helical" evidence="8">
    <location>
        <begin position="271"/>
        <end position="293"/>
    </location>
</feature>
<feature type="transmembrane region" description="Helical" evidence="8">
    <location>
        <begin position="219"/>
        <end position="242"/>
    </location>
</feature>
<keyword evidence="4" id="KW-0309">Germination</keyword>
<evidence type="ECO:0000256" key="5">
    <source>
        <dbReference type="ARBA" id="ARBA00022692"/>
    </source>
</evidence>
<dbReference type="RefSeq" id="WP_389218967.1">
    <property type="nucleotide sequence ID" value="NZ_JBIACJ010000004.1"/>
</dbReference>
<comment type="subcellular location">
    <subcellularLocation>
        <location evidence="1">Membrane</location>
        <topology evidence="1">Multi-pass membrane protein</topology>
    </subcellularLocation>
</comment>